<dbReference type="Gene3D" id="1.10.3720.10">
    <property type="entry name" value="MetI-like"/>
    <property type="match status" value="1"/>
</dbReference>
<dbReference type="GO" id="GO:0005886">
    <property type="term" value="C:plasma membrane"/>
    <property type="evidence" value="ECO:0007669"/>
    <property type="project" value="UniProtKB-SubCell"/>
</dbReference>
<reference evidence="9" key="2">
    <citation type="journal article" date="2021" name="PeerJ">
        <title>Extensive microbial diversity within the chicken gut microbiome revealed by metagenomics and culture.</title>
        <authorList>
            <person name="Gilroy R."/>
            <person name="Ravi A."/>
            <person name="Getino M."/>
            <person name="Pursley I."/>
            <person name="Horton D.L."/>
            <person name="Alikhan N.F."/>
            <person name="Baker D."/>
            <person name="Gharbi K."/>
            <person name="Hall N."/>
            <person name="Watson M."/>
            <person name="Adriaenssens E.M."/>
            <person name="Foster-Nyarko E."/>
            <person name="Jarju S."/>
            <person name="Secka A."/>
            <person name="Antonio M."/>
            <person name="Oren A."/>
            <person name="Chaudhuri R.R."/>
            <person name="La Ragione R."/>
            <person name="Hildebrand F."/>
            <person name="Pallen M.J."/>
        </authorList>
    </citation>
    <scope>NUCLEOTIDE SEQUENCE</scope>
    <source>
        <strain evidence="9">F6-4510</strain>
    </source>
</reference>
<evidence type="ECO:0000256" key="2">
    <source>
        <dbReference type="ARBA" id="ARBA00022448"/>
    </source>
</evidence>
<dbReference type="GO" id="GO:0055085">
    <property type="term" value="P:transmembrane transport"/>
    <property type="evidence" value="ECO:0007669"/>
    <property type="project" value="InterPro"/>
</dbReference>
<keyword evidence="6 7" id="KW-0472">Membrane</keyword>
<keyword evidence="4 7" id="KW-0812">Transmembrane</keyword>
<feature type="transmembrane region" description="Helical" evidence="7">
    <location>
        <begin position="25"/>
        <end position="43"/>
    </location>
</feature>
<name>A0A9D9DY03_9FIRM</name>
<feature type="transmembrane region" description="Helical" evidence="7">
    <location>
        <begin position="116"/>
        <end position="136"/>
    </location>
</feature>
<feature type="transmembrane region" description="Helical" evidence="7">
    <location>
        <begin position="142"/>
        <end position="162"/>
    </location>
</feature>
<reference evidence="9" key="1">
    <citation type="submission" date="2020-10" db="EMBL/GenBank/DDBJ databases">
        <authorList>
            <person name="Gilroy R."/>
        </authorList>
    </citation>
    <scope>NUCLEOTIDE SEQUENCE</scope>
    <source>
        <strain evidence="9">F6-4510</strain>
    </source>
</reference>
<sequence>MSDIKNVSQSQLDYLYKLKKRKRQVFITQITILISIFLIWEIASDLKLIDPFIFSSPSRMFKSLIEMVKNGLIFKHTSITLFETIVGFLLGTFIGIAVAIIMWWNKFISDVLEPYLVVLNSLPKTALAPIIIVWIGNDMSSIIVIALLTSVVVTLMSVYEGFMQIDEDKIKLIKTFGGTKFQVLMKVILPASIPTMVSALKINIGLSYVGVIVGEFLVAKAGLGYLITYSSQTFKLDAVMLSVIILAIMAGLMYKCVSILEKLVLKKINPQ</sequence>
<dbReference type="InterPro" id="IPR000515">
    <property type="entry name" value="MetI-like"/>
</dbReference>
<evidence type="ECO:0000256" key="4">
    <source>
        <dbReference type="ARBA" id="ARBA00022692"/>
    </source>
</evidence>
<dbReference type="Proteomes" id="UP000823611">
    <property type="component" value="Unassembled WGS sequence"/>
</dbReference>
<feature type="transmembrane region" description="Helical" evidence="7">
    <location>
        <begin position="206"/>
        <end position="227"/>
    </location>
</feature>
<dbReference type="Pfam" id="PF00528">
    <property type="entry name" value="BPD_transp_1"/>
    <property type="match status" value="1"/>
</dbReference>
<dbReference type="PROSITE" id="PS50928">
    <property type="entry name" value="ABC_TM1"/>
    <property type="match status" value="1"/>
</dbReference>
<organism evidence="9 10">
    <name type="scientific">Candidatus Fimicola merdigallinarum</name>
    <dbReference type="NCBI Taxonomy" id="2840819"/>
    <lineage>
        <taxon>Bacteria</taxon>
        <taxon>Bacillati</taxon>
        <taxon>Bacillota</taxon>
        <taxon>Clostridia</taxon>
        <taxon>Lachnospirales</taxon>
        <taxon>Lachnospiraceae</taxon>
        <taxon>Lachnospiraceae incertae sedis</taxon>
        <taxon>Candidatus Fimicola</taxon>
    </lineage>
</organism>
<dbReference type="CDD" id="cd06261">
    <property type="entry name" value="TM_PBP2"/>
    <property type="match status" value="1"/>
</dbReference>
<comment type="similarity">
    <text evidence="7">Belongs to the binding-protein-dependent transport system permease family.</text>
</comment>
<evidence type="ECO:0000256" key="7">
    <source>
        <dbReference type="RuleBase" id="RU363032"/>
    </source>
</evidence>
<evidence type="ECO:0000259" key="8">
    <source>
        <dbReference type="PROSITE" id="PS50928"/>
    </source>
</evidence>
<evidence type="ECO:0000256" key="1">
    <source>
        <dbReference type="ARBA" id="ARBA00004651"/>
    </source>
</evidence>
<keyword evidence="2 7" id="KW-0813">Transport</keyword>
<comment type="subcellular location">
    <subcellularLocation>
        <location evidence="1 7">Cell membrane</location>
        <topology evidence="1 7">Multi-pass membrane protein</topology>
    </subcellularLocation>
</comment>
<evidence type="ECO:0000313" key="9">
    <source>
        <dbReference type="EMBL" id="MBO8434521.1"/>
    </source>
</evidence>
<evidence type="ECO:0000256" key="5">
    <source>
        <dbReference type="ARBA" id="ARBA00022989"/>
    </source>
</evidence>
<dbReference type="EMBL" id="JADIMX010000080">
    <property type="protein sequence ID" value="MBO8434521.1"/>
    <property type="molecule type" value="Genomic_DNA"/>
</dbReference>
<protein>
    <submittedName>
        <fullName evidence="9">ABC transporter permease</fullName>
    </submittedName>
</protein>
<evidence type="ECO:0000313" key="10">
    <source>
        <dbReference type="Proteomes" id="UP000823611"/>
    </source>
</evidence>
<dbReference type="PANTHER" id="PTHR30151:SF19">
    <property type="entry name" value="ABC TRANSPORTER PERMEASE"/>
    <property type="match status" value="1"/>
</dbReference>
<keyword evidence="3" id="KW-1003">Cell membrane</keyword>
<feature type="transmembrane region" description="Helical" evidence="7">
    <location>
        <begin position="85"/>
        <end position="104"/>
    </location>
</feature>
<gene>
    <name evidence="9" type="ORF">IAC55_04270</name>
</gene>
<evidence type="ECO:0000256" key="6">
    <source>
        <dbReference type="ARBA" id="ARBA00023136"/>
    </source>
</evidence>
<evidence type="ECO:0000256" key="3">
    <source>
        <dbReference type="ARBA" id="ARBA00022475"/>
    </source>
</evidence>
<dbReference type="AlphaFoldDB" id="A0A9D9DY03"/>
<proteinExistence type="inferred from homology"/>
<comment type="caution">
    <text evidence="9">The sequence shown here is derived from an EMBL/GenBank/DDBJ whole genome shotgun (WGS) entry which is preliminary data.</text>
</comment>
<accession>A0A9D9DY03</accession>
<feature type="transmembrane region" description="Helical" evidence="7">
    <location>
        <begin position="239"/>
        <end position="260"/>
    </location>
</feature>
<dbReference type="PANTHER" id="PTHR30151">
    <property type="entry name" value="ALKANE SULFONATE ABC TRANSPORTER-RELATED, MEMBRANE SUBUNIT"/>
    <property type="match status" value="1"/>
</dbReference>
<keyword evidence="5 7" id="KW-1133">Transmembrane helix</keyword>
<dbReference type="InterPro" id="IPR035906">
    <property type="entry name" value="MetI-like_sf"/>
</dbReference>
<dbReference type="SUPFAM" id="SSF161098">
    <property type="entry name" value="MetI-like"/>
    <property type="match status" value="1"/>
</dbReference>
<feature type="domain" description="ABC transmembrane type-1" evidence="8">
    <location>
        <begin position="77"/>
        <end position="254"/>
    </location>
</feature>